<gene>
    <name evidence="2" type="ORF">MTR67_006943</name>
</gene>
<dbReference type="AlphaFoldDB" id="A0AAF0PYT5"/>
<accession>A0AAF0PYT5</accession>
<dbReference type="EMBL" id="CP133613">
    <property type="protein sequence ID" value="WMV13558.1"/>
    <property type="molecule type" value="Genomic_DNA"/>
</dbReference>
<dbReference type="Proteomes" id="UP001234989">
    <property type="component" value="Chromosome 2"/>
</dbReference>
<evidence type="ECO:0000313" key="2">
    <source>
        <dbReference type="EMBL" id="WMV13558.1"/>
    </source>
</evidence>
<feature type="non-terminal residue" evidence="2">
    <location>
        <position position="1"/>
    </location>
</feature>
<keyword evidence="3" id="KW-1185">Reference proteome</keyword>
<keyword evidence="1" id="KW-0812">Transmembrane</keyword>
<proteinExistence type="predicted"/>
<protein>
    <submittedName>
        <fullName evidence="2">Uncharacterized protein</fullName>
    </submittedName>
</protein>
<feature type="transmembrane region" description="Helical" evidence="1">
    <location>
        <begin position="25"/>
        <end position="41"/>
    </location>
</feature>
<keyword evidence="1" id="KW-0472">Membrane</keyword>
<evidence type="ECO:0000256" key="1">
    <source>
        <dbReference type="SAM" id="Phobius"/>
    </source>
</evidence>
<keyword evidence="1" id="KW-1133">Transmembrane helix</keyword>
<evidence type="ECO:0000313" key="3">
    <source>
        <dbReference type="Proteomes" id="UP001234989"/>
    </source>
</evidence>
<reference evidence="2" key="1">
    <citation type="submission" date="2023-08" db="EMBL/GenBank/DDBJ databases">
        <title>A de novo genome assembly of Solanum verrucosum Schlechtendal, a Mexican diploid species geographically isolated from the other diploid A-genome species in potato relatives.</title>
        <authorList>
            <person name="Hosaka K."/>
        </authorList>
    </citation>
    <scope>NUCLEOTIDE SEQUENCE</scope>
    <source>
        <tissue evidence="2">Young leaves</tissue>
    </source>
</reference>
<name>A0AAF0PYT5_SOLVR</name>
<sequence length="109" mass="12738">IYAAKDHLAKLVGIAYQLSDPPFRLVHHALALAFSIVVFWISRKHPSSWNCLATCQLLLFTADLILSFRAQHTGTKGKDKIFWRLTKRVRRFSDLRFFVFQLLLFLFTK</sequence>
<organism evidence="2 3">
    <name type="scientific">Solanum verrucosum</name>
    <dbReference type="NCBI Taxonomy" id="315347"/>
    <lineage>
        <taxon>Eukaryota</taxon>
        <taxon>Viridiplantae</taxon>
        <taxon>Streptophyta</taxon>
        <taxon>Embryophyta</taxon>
        <taxon>Tracheophyta</taxon>
        <taxon>Spermatophyta</taxon>
        <taxon>Magnoliopsida</taxon>
        <taxon>eudicotyledons</taxon>
        <taxon>Gunneridae</taxon>
        <taxon>Pentapetalae</taxon>
        <taxon>asterids</taxon>
        <taxon>lamiids</taxon>
        <taxon>Solanales</taxon>
        <taxon>Solanaceae</taxon>
        <taxon>Solanoideae</taxon>
        <taxon>Solaneae</taxon>
        <taxon>Solanum</taxon>
    </lineage>
</organism>